<accession>A0A7Z0N8R6</accession>
<evidence type="ECO:0000313" key="3">
    <source>
        <dbReference type="Proteomes" id="UP000520876"/>
    </source>
</evidence>
<dbReference type="RefSeq" id="WP_180093120.1">
    <property type="nucleotide sequence ID" value="NZ_CAXAZJ010000035.1"/>
</dbReference>
<feature type="chain" id="PRO_5030933860" evidence="1">
    <location>
        <begin position="22"/>
        <end position="58"/>
    </location>
</feature>
<reference evidence="2 3" key="1">
    <citation type="submission" date="2020-07" db="EMBL/GenBank/DDBJ databases">
        <title>Halomonas sp. QX-2 draft genome sequence.</title>
        <authorList>
            <person name="Qiu X."/>
        </authorList>
    </citation>
    <scope>NUCLEOTIDE SEQUENCE [LARGE SCALE GENOMIC DNA]</scope>
    <source>
        <strain evidence="2 3">QX-2</strain>
    </source>
</reference>
<gene>
    <name evidence="2" type="ORF">HZU72_14045</name>
</gene>
<feature type="signal peptide" evidence="1">
    <location>
        <begin position="1"/>
        <end position="21"/>
    </location>
</feature>
<evidence type="ECO:0000256" key="1">
    <source>
        <dbReference type="SAM" id="SignalP"/>
    </source>
</evidence>
<keyword evidence="1" id="KW-0732">Signal</keyword>
<dbReference type="EMBL" id="JACCGK010000011">
    <property type="protein sequence ID" value="NYT73542.1"/>
    <property type="molecule type" value="Genomic_DNA"/>
</dbReference>
<name>A0A7Z0N8R6_9GAMM</name>
<keyword evidence="3" id="KW-1185">Reference proteome</keyword>
<organism evidence="2 3">
    <name type="scientific">Vreelandella sedimenti</name>
    <dbReference type="NCBI Taxonomy" id="2729618"/>
    <lineage>
        <taxon>Bacteria</taxon>
        <taxon>Pseudomonadati</taxon>
        <taxon>Pseudomonadota</taxon>
        <taxon>Gammaproteobacteria</taxon>
        <taxon>Oceanospirillales</taxon>
        <taxon>Halomonadaceae</taxon>
        <taxon>Vreelandella</taxon>
    </lineage>
</organism>
<evidence type="ECO:0000313" key="2">
    <source>
        <dbReference type="EMBL" id="NYT73542.1"/>
    </source>
</evidence>
<dbReference type="AlphaFoldDB" id="A0A7Z0N8R6"/>
<dbReference type="Proteomes" id="UP000520876">
    <property type="component" value="Unassembled WGS sequence"/>
</dbReference>
<proteinExistence type="predicted"/>
<protein>
    <submittedName>
        <fullName evidence="2">Uncharacterized protein</fullName>
    </submittedName>
</protein>
<comment type="caution">
    <text evidence="2">The sequence shown here is derived from an EMBL/GenBank/DDBJ whole genome shotgun (WGS) entry which is preliminary data.</text>
</comment>
<sequence length="58" mass="6476">MKMLNAALVIILMLVSHTALAERGTAKDNSVPYVDVITMHQGYETREFSPSELTDRNP</sequence>